<keyword evidence="4" id="KW-0698">rRNA processing</keyword>
<feature type="compositionally biased region" description="Acidic residues" evidence="7">
    <location>
        <begin position="438"/>
        <end position="453"/>
    </location>
</feature>
<comment type="caution">
    <text evidence="8">The sequence shown here is derived from an EMBL/GenBank/DDBJ whole genome shotgun (WGS) entry which is preliminary data.</text>
</comment>
<dbReference type="GO" id="GO:0030692">
    <property type="term" value="C:Noc4p-Nop14p complex"/>
    <property type="evidence" value="ECO:0007669"/>
    <property type="project" value="TreeGrafter"/>
</dbReference>
<dbReference type="EMBL" id="JAWDJX010000086">
    <property type="protein sequence ID" value="KAK3046588.1"/>
    <property type="molecule type" value="Genomic_DNA"/>
</dbReference>
<feature type="compositionally biased region" description="Acidic residues" evidence="7">
    <location>
        <begin position="420"/>
        <end position="429"/>
    </location>
</feature>
<feature type="compositionally biased region" description="Basic residues" evidence="7">
    <location>
        <begin position="23"/>
        <end position="32"/>
    </location>
</feature>
<feature type="compositionally biased region" description="Acidic residues" evidence="7">
    <location>
        <begin position="372"/>
        <end position="399"/>
    </location>
</feature>
<feature type="compositionally biased region" description="Basic and acidic residues" evidence="7">
    <location>
        <begin position="847"/>
        <end position="859"/>
    </location>
</feature>
<feature type="compositionally biased region" description="Polar residues" evidence="7">
    <location>
        <begin position="478"/>
        <end position="490"/>
    </location>
</feature>
<sequence>MPPSQLKRLKTSLREQGITGPQKSKKQKKSAKSAHSTNTRIQKSAVLEQIRDAFNPFEFRAASSRPSKFAHANTPAVINGRSVRYKDVLHRPGVSKSAGEEMRKATLLPEMRRRNKVGGLVDRRIGEGDEGLTAEERAVQRFAQEKSRGRVGGVFDLEGSEDEGMGMGLTHGGRAVEELGDDDLVGSAGEESDGDGDLIRRKRGRSDLEEEEAIGEDEVSDQADDEPERKKSKKEVMEEVMAKSKLYKYERQKAKEDDDDLREELDKGFGDILSLLRGQKAKPTPVQPTQATEPAAVSNGLAMNPDRLKLLEGAERETVDKAYDSRLKQLAREQKAVPADRTKTEEEKIKEEAEKLKELEDRRAKRMRGEQLPDDEPEQQTEVNDGDVEDMDDMQDEAADFGFTNSGAPQEQKPEKIVLEDEDEFESDGDLVASDPESGSEVDVSDASESEAESDTKEHPAATDEEDEFVNGIFGGPSSKSTPPSNQTGVPNAGHGLAFTYPCPRSHQRLLEVAKSCPVDQLPTIIQRIRALHHPSLSATNKEAMADFSSALVEHLSYMGQHQQPLSVTEQVIRHLHSLSRNYPEIIAVAFRDKLQEAHARKFLHGGDLVILTAIGSIYPTSDHFHQVVTPAMTIIAKWLAMNILDSPHKHSTGAFLVALSLHYQRLSKRYIPEAIRFTLSALASKPKASSDHTTTHLANLRTMLDLWKLKPSFLEIFTPFLAPLTTAPLSTHPKSKPTLQHLRILLSQSRTARRPLELHHHRPLAIRTSIPKFEDSFDPDKHYDPDKDRSDARKLQKEYKREKKGAIRELRKDASFMAREGLREKREVDKEYERKQRRIVAEIQGEEGREAKEYEREKGRRKRRVGVKK</sequence>
<evidence type="ECO:0000256" key="2">
    <source>
        <dbReference type="ARBA" id="ARBA00007466"/>
    </source>
</evidence>
<comment type="subcellular location">
    <subcellularLocation>
        <location evidence="1">Nucleus</location>
        <location evidence="1">Nucleolus</location>
    </subcellularLocation>
</comment>
<comment type="similarity">
    <text evidence="2">Belongs to the NOP14 family.</text>
</comment>
<keyword evidence="3" id="KW-0690">Ribosome biogenesis</keyword>
<dbReference type="Pfam" id="PF04147">
    <property type="entry name" value="Nop14"/>
    <property type="match status" value="2"/>
</dbReference>
<dbReference type="GO" id="GO:0030490">
    <property type="term" value="P:maturation of SSU-rRNA"/>
    <property type="evidence" value="ECO:0007669"/>
    <property type="project" value="TreeGrafter"/>
</dbReference>
<feature type="region of interest" description="Disordered" evidence="7">
    <location>
        <begin position="330"/>
        <end position="493"/>
    </location>
</feature>
<dbReference type="PANTHER" id="PTHR23183:SF0">
    <property type="entry name" value="NUCLEOLAR PROTEIN 14"/>
    <property type="match status" value="1"/>
</dbReference>
<feature type="region of interest" description="Disordered" evidence="7">
    <location>
        <begin position="843"/>
        <end position="870"/>
    </location>
</feature>
<keyword evidence="9" id="KW-1185">Reference proteome</keyword>
<evidence type="ECO:0000256" key="6">
    <source>
        <dbReference type="ARBA" id="ARBA00024695"/>
    </source>
</evidence>
<feature type="compositionally biased region" description="Acidic residues" evidence="7">
    <location>
        <begin position="208"/>
        <end position="226"/>
    </location>
</feature>
<dbReference type="GO" id="GO:0032040">
    <property type="term" value="C:small-subunit processome"/>
    <property type="evidence" value="ECO:0007669"/>
    <property type="project" value="InterPro"/>
</dbReference>
<organism evidence="8 9">
    <name type="scientific">Extremus antarcticus</name>
    <dbReference type="NCBI Taxonomy" id="702011"/>
    <lineage>
        <taxon>Eukaryota</taxon>
        <taxon>Fungi</taxon>
        <taxon>Dikarya</taxon>
        <taxon>Ascomycota</taxon>
        <taxon>Pezizomycotina</taxon>
        <taxon>Dothideomycetes</taxon>
        <taxon>Dothideomycetidae</taxon>
        <taxon>Mycosphaerellales</taxon>
        <taxon>Extremaceae</taxon>
        <taxon>Extremus</taxon>
    </lineage>
</organism>
<evidence type="ECO:0000313" key="9">
    <source>
        <dbReference type="Proteomes" id="UP001271007"/>
    </source>
</evidence>
<dbReference type="AlphaFoldDB" id="A0AAJ0D5K4"/>
<evidence type="ECO:0000256" key="3">
    <source>
        <dbReference type="ARBA" id="ARBA00022517"/>
    </source>
</evidence>
<dbReference type="Proteomes" id="UP001271007">
    <property type="component" value="Unassembled WGS sequence"/>
</dbReference>
<name>A0AAJ0D5K4_9PEZI</name>
<feature type="region of interest" description="Disordered" evidence="7">
    <location>
        <begin position="152"/>
        <end position="237"/>
    </location>
</feature>
<reference evidence="8" key="1">
    <citation type="submission" date="2023-04" db="EMBL/GenBank/DDBJ databases">
        <title>Black Yeasts Isolated from many extreme environments.</title>
        <authorList>
            <person name="Coleine C."/>
            <person name="Stajich J.E."/>
            <person name="Selbmann L."/>
        </authorList>
    </citation>
    <scope>NUCLEOTIDE SEQUENCE</scope>
    <source>
        <strain evidence="8">CCFEE 5312</strain>
    </source>
</reference>
<feature type="region of interest" description="Disordered" evidence="7">
    <location>
        <begin position="774"/>
        <end position="807"/>
    </location>
</feature>
<feature type="region of interest" description="Disordered" evidence="7">
    <location>
        <begin position="1"/>
        <end position="44"/>
    </location>
</feature>
<feature type="compositionally biased region" description="Basic residues" evidence="7">
    <location>
        <begin position="860"/>
        <end position="870"/>
    </location>
</feature>
<evidence type="ECO:0000256" key="4">
    <source>
        <dbReference type="ARBA" id="ARBA00022552"/>
    </source>
</evidence>
<feature type="compositionally biased region" description="Basic and acidic residues" evidence="7">
    <location>
        <begin position="330"/>
        <end position="371"/>
    </location>
</feature>
<feature type="compositionally biased region" description="Acidic residues" evidence="7">
    <location>
        <begin position="178"/>
        <end position="196"/>
    </location>
</feature>
<dbReference type="PANTHER" id="PTHR23183">
    <property type="entry name" value="NOP14"/>
    <property type="match status" value="1"/>
</dbReference>
<comment type="function">
    <text evidence="6">Involved in nucleolar processing of pre-18S ribosomal RNA. Has a role in the nuclear export of 40S pre-ribosomal subunit to the cytoplasm.</text>
</comment>
<evidence type="ECO:0000256" key="1">
    <source>
        <dbReference type="ARBA" id="ARBA00004604"/>
    </source>
</evidence>
<gene>
    <name evidence="8" type="primary">NOP14</name>
    <name evidence="8" type="ORF">LTR09_011936</name>
</gene>
<keyword evidence="5" id="KW-0539">Nucleus</keyword>
<evidence type="ECO:0000256" key="7">
    <source>
        <dbReference type="SAM" id="MobiDB-lite"/>
    </source>
</evidence>
<dbReference type="InterPro" id="IPR007276">
    <property type="entry name" value="Nop14"/>
</dbReference>
<accession>A0AAJ0D5K4</accession>
<protein>
    <submittedName>
        <fullName evidence="8">Nucleolar complex protein 14</fullName>
    </submittedName>
</protein>
<evidence type="ECO:0000313" key="8">
    <source>
        <dbReference type="EMBL" id="KAK3046588.1"/>
    </source>
</evidence>
<proteinExistence type="inferred from homology"/>
<evidence type="ECO:0000256" key="5">
    <source>
        <dbReference type="ARBA" id="ARBA00023242"/>
    </source>
</evidence>
<feature type="region of interest" description="Disordered" evidence="7">
    <location>
        <begin position="276"/>
        <end position="303"/>
    </location>
</feature>